<dbReference type="Gramene" id="Kaladp0020s0156.1.v1.1">
    <property type="protein sequence ID" value="Kaladp0020s0156.1.v1.1"/>
    <property type="gene ID" value="Kaladp0020s0156.v1.1"/>
</dbReference>
<dbReference type="SUPFAM" id="SSF49562">
    <property type="entry name" value="C2 domain (Calcium/lipid-binding domain, CaLB)"/>
    <property type="match status" value="1"/>
</dbReference>
<dbReference type="PROSITE" id="PS50004">
    <property type="entry name" value="C2"/>
    <property type="match status" value="1"/>
</dbReference>
<dbReference type="SMART" id="SM00239">
    <property type="entry name" value="C2"/>
    <property type="match status" value="1"/>
</dbReference>
<evidence type="ECO:0000259" key="2">
    <source>
        <dbReference type="PROSITE" id="PS50004"/>
    </source>
</evidence>
<dbReference type="InterPro" id="IPR052981">
    <property type="entry name" value="Ingression_C2_domain"/>
</dbReference>
<evidence type="ECO:0000256" key="1">
    <source>
        <dbReference type="SAM" id="MobiDB-lite"/>
    </source>
</evidence>
<dbReference type="Gene3D" id="2.60.40.150">
    <property type="entry name" value="C2 domain"/>
    <property type="match status" value="1"/>
</dbReference>
<proteinExistence type="predicted"/>
<dbReference type="Proteomes" id="UP000594263">
    <property type="component" value="Unplaced"/>
</dbReference>
<dbReference type="InterPro" id="IPR035892">
    <property type="entry name" value="C2_domain_sf"/>
</dbReference>
<evidence type="ECO:0000313" key="4">
    <source>
        <dbReference type="Proteomes" id="UP000594263"/>
    </source>
</evidence>
<dbReference type="InterPro" id="IPR000008">
    <property type="entry name" value="C2_dom"/>
</dbReference>
<organism evidence="3 4">
    <name type="scientific">Kalanchoe fedtschenkoi</name>
    <name type="common">Lavender scallops</name>
    <name type="synonym">South American air plant</name>
    <dbReference type="NCBI Taxonomy" id="63787"/>
    <lineage>
        <taxon>Eukaryota</taxon>
        <taxon>Viridiplantae</taxon>
        <taxon>Streptophyta</taxon>
        <taxon>Embryophyta</taxon>
        <taxon>Tracheophyta</taxon>
        <taxon>Spermatophyta</taxon>
        <taxon>Magnoliopsida</taxon>
        <taxon>eudicotyledons</taxon>
        <taxon>Gunneridae</taxon>
        <taxon>Pentapetalae</taxon>
        <taxon>Saxifragales</taxon>
        <taxon>Crassulaceae</taxon>
        <taxon>Kalanchoe</taxon>
    </lineage>
</organism>
<protein>
    <recommendedName>
        <fullName evidence="2">C2 domain-containing protein</fullName>
    </recommendedName>
</protein>
<dbReference type="AlphaFoldDB" id="A0A7N0T393"/>
<reference evidence="3" key="1">
    <citation type="submission" date="2021-01" db="UniProtKB">
        <authorList>
            <consortium name="EnsemblPlants"/>
        </authorList>
    </citation>
    <scope>IDENTIFICATION</scope>
</reference>
<feature type="compositionally biased region" description="Pro residues" evidence="1">
    <location>
        <begin position="167"/>
        <end position="178"/>
    </location>
</feature>
<feature type="region of interest" description="Disordered" evidence="1">
    <location>
        <begin position="167"/>
        <end position="200"/>
    </location>
</feature>
<dbReference type="PANTHER" id="PTHR47052">
    <property type="entry name" value="CONSERVED SERINE PROLINE-RICH PROTEIN (AFU_ORTHOLOGUE AFUA_2G01790)"/>
    <property type="match status" value="1"/>
</dbReference>
<feature type="domain" description="C2" evidence="2">
    <location>
        <begin position="1"/>
        <end position="110"/>
    </location>
</feature>
<accession>A0A7N0T393</accession>
<evidence type="ECO:0000313" key="3">
    <source>
        <dbReference type="EnsemblPlants" id="Kaladp0020s0156.1.v1.1"/>
    </source>
</evidence>
<feature type="compositionally biased region" description="Pro residues" evidence="1">
    <location>
        <begin position="185"/>
        <end position="200"/>
    </location>
</feature>
<name>A0A7N0T393_KALFE</name>
<dbReference type="PANTHER" id="PTHR47052:SF3">
    <property type="entry name" value="INGRESSION PROTEIN 1"/>
    <property type="match status" value="1"/>
</dbReference>
<keyword evidence="4" id="KW-1185">Reference proteome</keyword>
<dbReference type="EnsemblPlants" id="Kaladp0020s0156.1.v1.1">
    <property type="protein sequence ID" value="Kaladp0020s0156.1.v1.1"/>
    <property type="gene ID" value="Kaladp0020s0156.v1.1"/>
</dbReference>
<dbReference type="OMA" id="MGFGMQP"/>
<dbReference type="Pfam" id="PF00168">
    <property type="entry name" value="C2"/>
    <property type="match status" value="1"/>
</dbReference>
<sequence length="228" mass="25802">MVSRCDSIQDQILEVTVVEGSRLKDTEWFSRQDPHVFVKYGGTEFRTRTCTDGGRNPVFRDKFKFKLFDGLREIEISVFNSNTFTSNDFIGSGKVYLEEVLTSGYQECFCQLTNNRKSAGEIRLILRYPNASLPEAKPPPPQPAPVPAPPCPIPAFYQAPPPQYHPPHPPYQYQPQYPPAYQNTYPPPPSSAYPPPGPFSTYPPPSPSPYFAPYSPYNGCYPPHPPYY</sequence>